<dbReference type="PANTHER" id="PTHR43133:SF66">
    <property type="entry name" value="ECF RNA POLYMERASE SIGMA FACTOR SIGK"/>
    <property type="match status" value="1"/>
</dbReference>
<dbReference type="RefSeq" id="WP_199704052.1">
    <property type="nucleotide sequence ID" value="NZ_JAEMNV010000003.1"/>
</dbReference>
<protein>
    <submittedName>
        <fullName evidence="8">Sigma-70 family RNA polymerase sigma factor</fullName>
    </submittedName>
</protein>
<dbReference type="Gene3D" id="1.10.1740.10">
    <property type="match status" value="1"/>
</dbReference>
<dbReference type="InterPro" id="IPR013325">
    <property type="entry name" value="RNA_pol_sigma_r2"/>
</dbReference>
<dbReference type="PANTHER" id="PTHR43133">
    <property type="entry name" value="RNA POLYMERASE ECF-TYPE SIGMA FACTO"/>
    <property type="match status" value="1"/>
</dbReference>
<dbReference type="EMBL" id="JAEMNV010000003">
    <property type="protein sequence ID" value="MBJ8339343.1"/>
    <property type="molecule type" value="Genomic_DNA"/>
</dbReference>
<dbReference type="InterPro" id="IPR039425">
    <property type="entry name" value="RNA_pol_sigma-70-like"/>
</dbReference>
<feature type="domain" description="RNA polymerase sigma-70 region 4" evidence="7">
    <location>
        <begin position="139"/>
        <end position="186"/>
    </location>
</feature>
<dbReference type="InterPro" id="IPR036388">
    <property type="entry name" value="WH-like_DNA-bd_sf"/>
</dbReference>
<evidence type="ECO:0000259" key="7">
    <source>
        <dbReference type="Pfam" id="PF04545"/>
    </source>
</evidence>
<proteinExistence type="inferred from homology"/>
<dbReference type="InterPro" id="IPR007627">
    <property type="entry name" value="RNA_pol_sigma70_r2"/>
</dbReference>
<dbReference type="Pfam" id="PF04542">
    <property type="entry name" value="Sigma70_r2"/>
    <property type="match status" value="1"/>
</dbReference>
<evidence type="ECO:0000256" key="5">
    <source>
        <dbReference type="ARBA" id="ARBA00023163"/>
    </source>
</evidence>
<evidence type="ECO:0000256" key="1">
    <source>
        <dbReference type="ARBA" id="ARBA00010641"/>
    </source>
</evidence>
<dbReference type="GO" id="GO:0003677">
    <property type="term" value="F:DNA binding"/>
    <property type="evidence" value="ECO:0007669"/>
    <property type="project" value="UniProtKB-KW"/>
</dbReference>
<keyword evidence="3" id="KW-0731">Sigma factor</keyword>
<gene>
    <name evidence="8" type="ORF">JGU71_10620</name>
</gene>
<comment type="similarity">
    <text evidence="1">Belongs to the sigma-70 factor family. ECF subfamily.</text>
</comment>
<dbReference type="Gene3D" id="1.10.10.10">
    <property type="entry name" value="Winged helix-like DNA-binding domain superfamily/Winged helix DNA-binding domain"/>
    <property type="match status" value="1"/>
</dbReference>
<feature type="domain" description="RNA polymerase sigma-70 region 2" evidence="6">
    <location>
        <begin position="33"/>
        <end position="101"/>
    </location>
</feature>
<comment type="caution">
    <text evidence="8">The sequence shown here is derived from an EMBL/GenBank/DDBJ whole genome shotgun (WGS) entry which is preliminary data.</text>
</comment>
<keyword evidence="9" id="KW-1185">Reference proteome</keyword>
<dbReference type="GO" id="GO:0006352">
    <property type="term" value="P:DNA-templated transcription initiation"/>
    <property type="evidence" value="ECO:0007669"/>
    <property type="project" value="InterPro"/>
</dbReference>
<evidence type="ECO:0000256" key="3">
    <source>
        <dbReference type="ARBA" id="ARBA00023082"/>
    </source>
</evidence>
<organism evidence="8 9">
    <name type="scientific">Antrihabitans stalagmiti</name>
    <dbReference type="NCBI Taxonomy" id="2799499"/>
    <lineage>
        <taxon>Bacteria</taxon>
        <taxon>Bacillati</taxon>
        <taxon>Actinomycetota</taxon>
        <taxon>Actinomycetes</taxon>
        <taxon>Mycobacteriales</taxon>
        <taxon>Nocardiaceae</taxon>
        <taxon>Antrihabitans</taxon>
    </lineage>
</organism>
<dbReference type="InterPro" id="IPR014284">
    <property type="entry name" value="RNA_pol_sigma-70_dom"/>
</dbReference>
<evidence type="ECO:0000256" key="4">
    <source>
        <dbReference type="ARBA" id="ARBA00023125"/>
    </source>
</evidence>
<keyword evidence="5" id="KW-0804">Transcription</keyword>
<dbReference type="SUPFAM" id="SSF88946">
    <property type="entry name" value="Sigma2 domain of RNA polymerase sigma factors"/>
    <property type="match status" value="1"/>
</dbReference>
<name>A0A934NQ33_9NOCA</name>
<evidence type="ECO:0000313" key="9">
    <source>
        <dbReference type="Proteomes" id="UP000655868"/>
    </source>
</evidence>
<dbReference type="Proteomes" id="UP000655868">
    <property type="component" value="Unassembled WGS sequence"/>
</dbReference>
<dbReference type="InterPro" id="IPR013324">
    <property type="entry name" value="RNA_pol_sigma_r3/r4-like"/>
</dbReference>
<evidence type="ECO:0000313" key="8">
    <source>
        <dbReference type="EMBL" id="MBJ8339343.1"/>
    </source>
</evidence>
<dbReference type="GO" id="GO:0016987">
    <property type="term" value="F:sigma factor activity"/>
    <property type="evidence" value="ECO:0007669"/>
    <property type="project" value="UniProtKB-KW"/>
</dbReference>
<sequence>MATVAATGADETQRLSEWLRRIAVGDCGNFADLYRATAGRVYGMAVRVLRDGSHAEEITQEVFLEVWNKADTFDPLRGSPLAWLLTLAHRRAIDRVRSEQSRTDRESLAARLDHRRDYDDPVVCTVISRMSSDAFENRLDELTALQRQALVATYYDGFTQHETARLLGVGLPAIKARKRDALLKLKRLIESENETAQTLERLLPS</sequence>
<keyword evidence="4" id="KW-0238">DNA-binding</keyword>
<keyword evidence="2" id="KW-0805">Transcription regulation</keyword>
<dbReference type="InterPro" id="IPR007630">
    <property type="entry name" value="RNA_pol_sigma70_r4"/>
</dbReference>
<dbReference type="SUPFAM" id="SSF88659">
    <property type="entry name" value="Sigma3 and sigma4 domains of RNA polymerase sigma factors"/>
    <property type="match status" value="1"/>
</dbReference>
<evidence type="ECO:0000259" key="6">
    <source>
        <dbReference type="Pfam" id="PF04542"/>
    </source>
</evidence>
<evidence type="ECO:0000256" key="2">
    <source>
        <dbReference type="ARBA" id="ARBA00023015"/>
    </source>
</evidence>
<dbReference type="AlphaFoldDB" id="A0A934NQ33"/>
<dbReference type="NCBIfam" id="TIGR02937">
    <property type="entry name" value="sigma70-ECF"/>
    <property type="match status" value="1"/>
</dbReference>
<dbReference type="Pfam" id="PF04545">
    <property type="entry name" value="Sigma70_r4"/>
    <property type="match status" value="1"/>
</dbReference>
<accession>A0A934NQ33</accession>
<reference evidence="8" key="1">
    <citation type="submission" date="2020-12" db="EMBL/GenBank/DDBJ databases">
        <title>Antrihabitans popcorni sp. nov. and Antrihabitans auranticaus sp. nov., isolated from a larva cave.</title>
        <authorList>
            <person name="Lee S.D."/>
            <person name="Kim I.S."/>
        </authorList>
    </citation>
    <scope>NUCLEOTIDE SEQUENCE</scope>
    <source>
        <strain evidence="8">YC3-6</strain>
    </source>
</reference>